<dbReference type="Proteomes" id="UP000285712">
    <property type="component" value="Unassembled WGS sequence"/>
</dbReference>
<evidence type="ECO:0000313" key="1">
    <source>
        <dbReference type="EMBL" id="RHY86100.1"/>
    </source>
</evidence>
<dbReference type="EMBL" id="QUTG01005216">
    <property type="protein sequence ID" value="RHY86100.1"/>
    <property type="molecule type" value="Genomic_DNA"/>
</dbReference>
<gene>
    <name evidence="1" type="ORF">DYB35_010907</name>
</gene>
<comment type="caution">
    <text evidence="1">The sequence shown here is derived from an EMBL/GenBank/DDBJ whole genome shotgun (WGS) entry which is preliminary data.</text>
</comment>
<sequence length="194" mass="22034">MSSDVGSTTRTLSDETLSRRRYFREKQREYRRKLIADGAAIEAEVFHLQSILDGLQAKSLPSVREARDSKLSWRSIAMVFKSEAHRVLTDRESLVTKMQVLESLKRAMQNFVTMNIAASKMRDQLFEDHHKARDTDRQSSTFHLTFSVGLVSHSSRSFRAYEGFVSSDELAVLSGIDVTGIVDDVQRKRTCGAN</sequence>
<evidence type="ECO:0000313" key="2">
    <source>
        <dbReference type="Proteomes" id="UP000285712"/>
    </source>
</evidence>
<organism evidence="1 2">
    <name type="scientific">Aphanomyces astaci</name>
    <name type="common">Crayfish plague agent</name>
    <dbReference type="NCBI Taxonomy" id="112090"/>
    <lineage>
        <taxon>Eukaryota</taxon>
        <taxon>Sar</taxon>
        <taxon>Stramenopiles</taxon>
        <taxon>Oomycota</taxon>
        <taxon>Saprolegniomycetes</taxon>
        <taxon>Saprolegniales</taxon>
        <taxon>Verrucalvaceae</taxon>
        <taxon>Aphanomyces</taxon>
    </lineage>
</organism>
<name>A0A3R6WY62_APHAT</name>
<dbReference type="AlphaFoldDB" id="A0A3R6WY62"/>
<protein>
    <submittedName>
        <fullName evidence="1">Uncharacterized protein</fullName>
    </submittedName>
</protein>
<proteinExistence type="predicted"/>
<accession>A0A3R6WY62</accession>
<reference evidence="1 2" key="1">
    <citation type="submission" date="2018-08" db="EMBL/GenBank/DDBJ databases">
        <title>Aphanomyces genome sequencing and annotation.</title>
        <authorList>
            <person name="Minardi D."/>
            <person name="Oidtmann B."/>
            <person name="Van Der Giezen M."/>
            <person name="Studholme D.J."/>
        </authorList>
    </citation>
    <scope>NUCLEOTIDE SEQUENCE [LARGE SCALE GENOMIC DNA]</scope>
    <source>
        <strain evidence="1 2">Sv</strain>
    </source>
</reference>